<dbReference type="EMBL" id="AP014633">
    <property type="protein sequence ID" value="BAP55794.1"/>
    <property type="molecule type" value="Genomic_DNA"/>
</dbReference>
<proteinExistence type="predicted"/>
<gene>
    <name evidence="1" type="ORF">THII_1497</name>
</gene>
<evidence type="ECO:0000313" key="2">
    <source>
        <dbReference type="Proteomes" id="UP000031623"/>
    </source>
</evidence>
<organism evidence="1 2">
    <name type="scientific">Thioploca ingrica</name>
    <dbReference type="NCBI Taxonomy" id="40754"/>
    <lineage>
        <taxon>Bacteria</taxon>
        <taxon>Pseudomonadati</taxon>
        <taxon>Pseudomonadota</taxon>
        <taxon>Gammaproteobacteria</taxon>
        <taxon>Thiotrichales</taxon>
        <taxon>Thiotrichaceae</taxon>
        <taxon>Thioploca</taxon>
    </lineage>
</organism>
<protein>
    <submittedName>
        <fullName evidence="1">Uncharacterized protein</fullName>
    </submittedName>
</protein>
<reference evidence="1" key="1">
    <citation type="journal article" date="2014" name="ISME J.">
        <title>Ecophysiology of Thioploca ingrica as revealed by the complete genome sequence supplemented with proteomic evidence.</title>
        <authorList>
            <person name="Kojima H."/>
            <person name="Ogura Y."/>
            <person name="Yamamoto N."/>
            <person name="Togashi T."/>
            <person name="Mori H."/>
            <person name="Watanabe T."/>
            <person name="Nemoto F."/>
            <person name="Kurokawa K."/>
            <person name="Hayashi T."/>
            <person name="Fukui M."/>
        </authorList>
    </citation>
    <scope>NUCLEOTIDE SEQUENCE [LARGE SCALE GENOMIC DNA]</scope>
</reference>
<dbReference type="Proteomes" id="UP000031623">
    <property type="component" value="Chromosome"/>
</dbReference>
<sequence length="374" mass="42866">MRQKILRISKARNNAAHASLQSYFDRISHSLEDRLSEYVQMKKYVRIYGESKKLLEIEKAVNIAAGSIYEINIDKRLDTNSMKQLLKLLEEKTKELTGLIRNKPKTLQFKFVHQVIKSIHIVMNNLIQINKNINRVNELIPIIKALLKMPDKESNYDNNAILLEINNALSVSITEPNLTEIKNGLTKERIDLAQYDARLLFEHMNDVSDKLIGLLNDKLLLIIGISEFLIAGVDDDGANDVTAMQRLPDELRVLFLASSLFDIIYRIKQIRANIKGIFNNIKLCLQIMNSERLESQYQGALKGGTPSVYELLASNTPRLLQRIKKSIIETAPGLDALELKLKIDTLDLNTIIRMTYGLIYEKANKVWENPYEME</sequence>
<accession>A0A090AFH4</accession>
<dbReference type="KEGG" id="tig:THII_1497"/>
<evidence type="ECO:0000313" key="1">
    <source>
        <dbReference type="EMBL" id="BAP55794.1"/>
    </source>
</evidence>
<name>A0A090AFH4_9GAMM</name>
<dbReference type="AlphaFoldDB" id="A0A090AFH4"/>
<keyword evidence="2" id="KW-1185">Reference proteome</keyword>
<dbReference type="HOGENOM" id="CLU_739508_0_0_6"/>